<accession>A0A9N9JCC2</accession>
<evidence type="ECO:0000256" key="2">
    <source>
        <dbReference type="SAM" id="Phobius"/>
    </source>
</evidence>
<dbReference type="OrthoDB" id="2408120at2759"/>
<evidence type="ECO:0000313" key="4">
    <source>
        <dbReference type="Proteomes" id="UP000789396"/>
    </source>
</evidence>
<feature type="transmembrane region" description="Helical" evidence="2">
    <location>
        <begin position="65"/>
        <end position="85"/>
    </location>
</feature>
<evidence type="ECO:0000256" key="1">
    <source>
        <dbReference type="SAM" id="MobiDB-lite"/>
    </source>
</evidence>
<feature type="transmembrane region" description="Helical" evidence="2">
    <location>
        <begin position="138"/>
        <end position="162"/>
    </location>
</feature>
<feature type="non-terminal residue" evidence="3">
    <location>
        <position position="1"/>
    </location>
</feature>
<dbReference type="AlphaFoldDB" id="A0A9N9JCC2"/>
<comment type="caution">
    <text evidence="3">The sequence shown here is derived from an EMBL/GenBank/DDBJ whole genome shotgun (WGS) entry which is preliminary data.</text>
</comment>
<keyword evidence="2" id="KW-0812">Transmembrane</keyword>
<dbReference type="Proteomes" id="UP000789396">
    <property type="component" value="Unassembled WGS sequence"/>
</dbReference>
<organism evidence="3 4">
    <name type="scientific">Racocetra fulgida</name>
    <dbReference type="NCBI Taxonomy" id="60492"/>
    <lineage>
        <taxon>Eukaryota</taxon>
        <taxon>Fungi</taxon>
        <taxon>Fungi incertae sedis</taxon>
        <taxon>Mucoromycota</taxon>
        <taxon>Glomeromycotina</taxon>
        <taxon>Glomeromycetes</taxon>
        <taxon>Diversisporales</taxon>
        <taxon>Gigasporaceae</taxon>
        <taxon>Racocetra</taxon>
    </lineage>
</organism>
<keyword evidence="2" id="KW-1133">Transmembrane helix</keyword>
<gene>
    <name evidence="3" type="ORF">RFULGI_LOCUS15344</name>
</gene>
<feature type="region of interest" description="Disordered" evidence="1">
    <location>
        <begin position="180"/>
        <end position="209"/>
    </location>
</feature>
<keyword evidence="2" id="KW-0472">Membrane</keyword>
<proteinExistence type="predicted"/>
<sequence length="209" mass="22385">MTTTLQTGIFVIEATVYGIATVLKTKMPKQFGGPLYFGGPFQFIHIIKTSYEDYHQSTKSWDAQLSQGIGVISQVLIIIASIFAANSKIGHLGALQPLASGEPNILNANFTPPSGTEVKGEPINVTDSTQVTLAVKNAALFAMATYSVSVFAIIMSSLLNIIQWMADVWRFQNQVDVAPTSNKTGPTATTTSSDNSNPLLPTSSEKQAL</sequence>
<evidence type="ECO:0000313" key="3">
    <source>
        <dbReference type="EMBL" id="CAG8774781.1"/>
    </source>
</evidence>
<protein>
    <submittedName>
        <fullName evidence="3">12246_t:CDS:1</fullName>
    </submittedName>
</protein>
<reference evidence="3" key="1">
    <citation type="submission" date="2021-06" db="EMBL/GenBank/DDBJ databases">
        <authorList>
            <person name="Kallberg Y."/>
            <person name="Tangrot J."/>
            <person name="Rosling A."/>
        </authorList>
    </citation>
    <scope>NUCLEOTIDE SEQUENCE</scope>
    <source>
        <strain evidence="3">IN212</strain>
    </source>
</reference>
<name>A0A9N9JCC2_9GLOM</name>
<dbReference type="EMBL" id="CAJVPZ010048787">
    <property type="protein sequence ID" value="CAG8774781.1"/>
    <property type="molecule type" value="Genomic_DNA"/>
</dbReference>
<keyword evidence="4" id="KW-1185">Reference proteome</keyword>